<name>A0A8J7V2Z5_9PROT</name>
<dbReference type="InterPro" id="IPR009562">
    <property type="entry name" value="DUF1178"/>
</dbReference>
<sequence length="139" mass="16124">MISFNLRCSKDHEFEGWFHDSTSFEKDLKRRRIECPVCGDSNLERALSAPNIASSEQRDAARRDRDRAMRETLRAFRRHVETNAENVGERFAEEARRIHYGETEKRAIYGEASADETRDLVEEGVPVAPIPWIEEAKDN</sequence>
<dbReference type="PIRSF" id="PIRSF032131">
    <property type="entry name" value="UCP032131"/>
    <property type="match status" value="1"/>
</dbReference>
<feature type="region of interest" description="Disordered" evidence="1">
    <location>
        <begin position="47"/>
        <end position="66"/>
    </location>
</feature>
<evidence type="ECO:0000313" key="2">
    <source>
        <dbReference type="EMBL" id="MBP5857397.1"/>
    </source>
</evidence>
<dbReference type="AlphaFoldDB" id="A0A8J7V2Z5"/>
<gene>
    <name evidence="2" type="ORF">KAJ83_10285</name>
</gene>
<keyword evidence="3" id="KW-1185">Reference proteome</keyword>
<accession>A0A8J7V2Z5</accession>
<feature type="compositionally biased region" description="Basic and acidic residues" evidence="1">
    <location>
        <begin position="56"/>
        <end position="66"/>
    </location>
</feature>
<dbReference type="EMBL" id="JAGMWN010000004">
    <property type="protein sequence ID" value="MBP5857397.1"/>
    <property type="molecule type" value="Genomic_DNA"/>
</dbReference>
<evidence type="ECO:0000256" key="1">
    <source>
        <dbReference type="SAM" id="MobiDB-lite"/>
    </source>
</evidence>
<reference evidence="2" key="1">
    <citation type="submission" date="2021-04" db="EMBL/GenBank/DDBJ databases">
        <authorList>
            <person name="Zhang D.-C."/>
        </authorList>
    </citation>
    <scope>NUCLEOTIDE SEQUENCE</scope>
    <source>
        <strain evidence="2">CGMCC 1.15697</strain>
    </source>
</reference>
<organism evidence="2 3">
    <name type="scientific">Marivibrio halodurans</name>
    <dbReference type="NCBI Taxonomy" id="2039722"/>
    <lineage>
        <taxon>Bacteria</taxon>
        <taxon>Pseudomonadati</taxon>
        <taxon>Pseudomonadota</taxon>
        <taxon>Alphaproteobacteria</taxon>
        <taxon>Rhodospirillales</taxon>
        <taxon>Rhodospirillaceae</taxon>
        <taxon>Marivibrio</taxon>
    </lineage>
</organism>
<dbReference type="Pfam" id="PF06676">
    <property type="entry name" value="DUF1178"/>
    <property type="match status" value="1"/>
</dbReference>
<dbReference type="RefSeq" id="WP_210681982.1">
    <property type="nucleotide sequence ID" value="NZ_JAGMWN010000004.1"/>
</dbReference>
<evidence type="ECO:0000313" key="3">
    <source>
        <dbReference type="Proteomes" id="UP000672602"/>
    </source>
</evidence>
<protein>
    <submittedName>
        <fullName evidence="2">DUF1178 family protein</fullName>
    </submittedName>
</protein>
<dbReference type="Proteomes" id="UP000672602">
    <property type="component" value="Unassembled WGS sequence"/>
</dbReference>
<proteinExistence type="predicted"/>
<comment type="caution">
    <text evidence="2">The sequence shown here is derived from an EMBL/GenBank/DDBJ whole genome shotgun (WGS) entry which is preliminary data.</text>
</comment>